<accession>A0A834H825</accession>
<gene>
    <name evidence="1" type="ORF">RHSIM_Rhsim03G0097700</name>
</gene>
<organism evidence="1 2">
    <name type="scientific">Rhododendron simsii</name>
    <name type="common">Sims's rhododendron</name>
    <dbReference type="NCBI Taxonomy" id="118357"/>
    <lineage>
        <taxon>Eukaryota</taxon>
        <taxon>Viridiplantae</taxon>
        <taxon>Streptophyta</taxon>
        <taxon>Embryophyta</taxon>
        <taxon>Tracheophyta</taxon>
        <taxon>Spermatophyta</taxon>
        <taxon>Magnoliopsida</taxon>
        <taxon>eudicotyledons</taxon>
        <taxon>Gunneridae</taxon>
        <taxon>Pentapetalae</taxon>
        <taxon>asterids</taxon>
        <taxon>Ericales</taxon>
        <taxon>Ericaceae</taxon>
        <taxon>Ericoideae</taxon>
        <taxon>Rhodoreae</taxon>
        <taxon>Rhododendron</taxon>
    </lineage>
</organism>
<evidence type="ECO:0000313" key="1">
    <source>
        <dbReference type="EMBL" id="KAF7148427.1"/>
    </source>
</evidence>
<comment type="caution">
    <text evidence="1">The sequence shown here is derived from an EMBL/GenBank/DDBJ whole genome shotgun (WGS) entry which is preliminary data.</text>
</comment>
<sequence length="248" mass="28206">MKNSLKTIKLLARSSKNIEKIAYYYAMEGKLAEFSVLLTVAREKVLVPITLSRQDEDGWDGSVTLLQCLENTMGSLFCEEYRMGSFVEPEFHRKKLLLRAIAILLQVFERAGNAIEEYIQLERHNSKHGKRCVEAGFRLNEGNIAFSMDDRMNSSGVPPHSPLLPEWNSLSRKGINPGNGYGFARPTYLSKRTHSFIPISIFGTHYSTHSDVQVNNQKKTVEQGFPKYLSREKLAYILMLIKKGIRSA</sequence>
<protein>
    <submittedName>
        <fullName evidence="1">Uncharacterized protein</fullName>
    </submittedName>
</protein>
<name>A0A834H825_RHOSS</name>
<dbReference type="EMBL" id="WJXA01000003">
    <property type="protein sequence ID" value="KAF7148427.1"/>
    <property type="molecule type" value="Genomic_DNA"/>
</dbReference>
<dbReference type="AlphaFoldDB" id="A0A834H825"/>
<keyword evidence="2" id="KW-1185">Reference proteome</keyword>
<dbReference type="Proteomes" id="UP000626092">
    <property type="component" value="Unassembled WGS sequence"/>
</dbReference>
<evidence type="ECO:0000313" key="2">
    <source>
        <dbReference type="Proteomes" id="UP000626092"/>
    </source>
</evidence>
<dbReference type="OrthoDB" id="1734233at2759"/>
<reference evidence="1" key="1">
    <citation type="submission" date="2019-11" db="EMBL/GenBank/DDBJ databases">
        <authorList>
            <person name="Liu Y."/>
            <person name="Hou J."/>
            <person name="Li T.-Q."/>
            <person name="Guan C.-H."/>
            <person name="Wu X."/>
            <person name="Wu H.-Z."/>
            <person name="Ling F."/>
            <person name="Zhang R."/>
            <person name="Shi X.-G."/>
            <person name="Ren J.-P."/>
            <person name="Chen E.-F."/>
            <person name="Sun J.-M."/>
        </authorList>
    </citation>
    <scope>NUCLEOTIDE SEQUENCE</scope>
    <source>
        <strain evidence="1">Adult_tree_wgs_1</strain>
        <tissue evidence="1">Leaves</tissue>
    </source>
</reference>
<proteinExistence type="predicted"/>